<accession>A0ABP8Z9F7</accession>
<dbReference type="PROSITE" id="PS00061">
    <property type="entry name" value="ADH_SHORT"/>
    <property type="match status" value="1"/>
</dbReference>
<sequence>MADPGGRVVLVTGAGSGIGARLAGVFTSDGDTVVVADQDLDAATRTSAALPRSVACEVDVREEDQVAAMVVDLHERGLHPDLVVNNAATCSDTPFEELPLTEWRRDLDVSLTGAFLVSRALFDDLRREGGSVINVASVNAARYFGNEAYSAAKAGLVSLTRSLAVRWAPHGIRVNAVLPGTIQTPIWDERLRHDPGALDRAAAMYPLGRIGVPDDIAHAVAFLASDKATWITGVSLPVDGGLLAVGSTSFARSIEEHV</sequence>
<protein>
    <submittedName>
        <fullName evidence="2">SDR family NAD(P)-dependent oxidoreductase</fullName>
    </submittedName>
</protein>
<organism evidence="2 3">
    <name type="scientific">Nocardioides endophyticus</name>
    <dbReference type="NCBI Taxonomy" id="1353775"/>
    <lineage>
        <taxon>Bacteria</taxon>
        <taxon>Bacillati</taxon>
        <taxon>Actinomycetota</taxon>
        <taxon>Actinomycetes</taxon>
        <taxon>Propionibacteriales</taxon>
        <taxon>Nocardioidaceae</taxon>
        <taxon>Nocardioides</taxon>
    </lineage>
</organism>
<name>A0ABP8Z9F7_9ACTN</name>
<dbReference type="Proteomes" id="UP001499882">
    <property type="component" value="Unassembled WGS sequence"/>
</dbReference>
<evidence type="ECO:0000313" key="2">
    <source>
        <dbReference type="EMBL" id="GAA4750422.1"/>
    </source>
</evidence>
<dbReference type="PANTHER" id="PTHR42760">
    <property type="entry name" value="SHORT-CHAIN DEHYDROGENASES/REDUCTASES FAMILY MEMBER"/>
    <property type="match status" value="1"/>
</dbReference>
<dbReference type="PRINTS" id="PR00081">
    <property type="entry name" value="GDHRDH"/>
</dbReference>
<comment type="caution">
    <text evidence="2">The sequence shown here is derived from an EMBL/GenBank/DDBJ whole genome shotgun (WGS) entry which is preliminary data.</text>
</comment>
<dbReference type="InterPro" id="IPR020904">
    <property type="entry name" value="Sc_DH/Rdtase_CS"/>
</dbReference>
<dbReference type="Pfam" id="PF13561">
    <property type="entry name" value="adh_short_C2"/>
    <property type="match status" value="1"/>
</dbReference>
<dbReference type="InterPro" id="IPR002347">
    <property type="entry name" value="SDR_fam"/>
</dbReference>
<reference evidence="3" key="1">
    <citation type="journal article" date="2019" name="Int. J. Syst. Evol. Microbiol.">
        <title>The Global Catalogue of Microorganisms (GCM) 10K type strain sequencing project: providing services to taxonomists for standard genome sequencing and annotation.</title>
        <authorList>
            <consortium name="The Broad Institute Genomics Platform"/>
            <consortium name="The Broad Institute Genome Sequencing Center for Infectious Disease"/>
            <person name="Wu L."/>
            <person name="Ma J."/>
        </authorList>
    </citation>
    <scope>NUCLEOTIDE SEQUENCE [LARGE SCALE GENOMIC DNA]</scope>
    <source>
        <strain evidence="3">JCM 18532</strain>
    </source>
</reference>
<keyword evidence="3" id="KW-1185">Reference proteome</keyword>
<dbReference type="PRINTS" id="PR00080">
    <property type="entry name" value="SDRFAMILY"/>
</dbReference>
<evidence type="ECO:0000256" key="1">
    <source>
        <dbReference type="ARBA" id="ARBA00006484"/>
    </source>
</evidence>
<dbReference type="SUPFAM" id="SSF51735">
    <property type="entry name" value="NAD(P)-binding Rossmann-fold domains"/>
    <property type="match status" value="1"/>
</dbReference>
<evidence type="ECO:0000313" key="3">
    <source>
        <dbReference type="Proteomes" id="UP001499882"/>
    </source>
</evidence>
<dbReference type="EMBL" id="BAABKN010000025">
    <property type="protein sequence ID" value="GAA4750422.1"/>
    <property type="molecule type" value="Genomic_DNA"/>
</dbReference>
<gene>
    <name evidence="2" type="ORF">GCM10023350_39520</name>
</gene>
<dbReference type="RefSeq" id="WP_345528683.1">
    <property type="nucleotide sequence ID" value="NZ_BAABKN010000025.1"/>
</dbReference>
<dbReference type="CDD" id="cd05233">
    <property type="entry name" value="SDR_c"/>
    <property type="match status" value="1"/>
</dbReference>
<proteinExistence type="inferred from homology"/>
<comment type="similarity">
    <text evidence="1">Belongs to the short-chain dehydrogenases/reductases (SDR) family.</text>
</comment>
<dbReference type="Gene3D" id="3.40.50.720">
    <property type="entry name" value="NAD(P)-binding Rossmann-like Domain"/>
    <property type="match status" value="1"/>
</dbReference>
<dbReference type="InterPro" id="IPR036291">
    <property type="entry name" value="NAD(P)-bd_dom_sf"/>
</dbReference>